<gene>
    <name evidence="3" type="ORF">ENH_00028660</name>
</gene>
<accession>U6MK23</accession>
<dbReference type="VEuPathDB" id="ToxoDB:ENH_00028660"/>
<feature type="region of interest" description="Disordered" evidence="1">
    <location>
        <begin position="49"/>
        <end position="91"/>
    </location>
</feature>
<keyword evidence="2" id="KW-0732">Signal</keyword>
<feature type="signal peptide" evidence="2">
    <location>
        <begin position="1"/>
        <end position="39"/>
    </location>
</feature>
<organism evidence="3 4">
    <name type="scientific">Eimeria necatrix</name>
    <dbReference type="NCBI Taxonomy" id="51315"/>
    <lineage>
        <taxon>Eukaryota</taxon>
        <taxon>Sar</taxon>
        <taxon>Alveolata</taxon>
        <taxon>Apicomplexa</taxon>
        <taxon>Conoidasida</taxon>
        <taxon>Coccidia</taxon>
        <taxon>Eucoccidiorida</taxon>
        <taxon>Eimeriorina</taxon>
        <taxon>Eimeriidae</taxon>
        <taxon>Eimeria</taxon>
    </lineage>
</organism>
<dbReference type="AlphaFoldDB" id="U6MK23"/>
<protein>
    <submittedName>
        <fullName evidence="3">Uncharacterized protein</fullName>
    </submittedName>
</protein>
<dbReference type="OrthoDB" id="347290at2759"/>
<dbReference type="Proteomes" id="UP000030754">
    <property type="component" value="Unassembled WGS sequence"/>
</dbReference>
<dbReference type="RefSeq" id="XP_013440176.1">
    <property type="nucleotide sequence ID" value="XM_013584722.1"/>
</dbReference>
<dbReference type="EMBL" id="HG722606">
    <property type="protein sequence ID" value="CDJ62814.1"/>
    <property type="molecule type" value="Genomic_DNA"/>
</dbReference>
<reference evidence="3" key="2">
    <citation type="submission" date="2013-10" db="EMBL/GenBank/DDBJ databases">
        <authorList>
            <person name="Aslett M."/>
        </authorList>
    </citation>
    <scope>NUCLEOTIDE SEQUENCE [LARGE SCALE GENOMIC DNA]</scope>
    <source>
        <strain evidence="3">Houghton</strain>
    </source>
</reference>
<evidence type="ECO:0000313" key="4">
    <source>
        <dbReference type="Proteomes" id="UP000030754"/>
    </source>
</evidence>
<evidence type="ECO:0000256" key="1">
    <source>
        <dbReference type="SAM" id="MobiDB-lite"/>
    </source>
</evidence>
<evidence type="ECO:0000313" key="3">
    <source>
        <dbReference type="EMBL" id="CDJ62814.1"/>
    </source>
</evidence>
<keyword evidence="4" id="KW-1185">Reference proteome</keyword>
<feature type="chain" id="PRO_5004676373" evidence="2">
    <location>
        <begin position="40"/>
        <end position="246"/>
    </location>
</feature>
<sequence>MGGGHPGGSRCCSPSPLFRQRSLLLLLLQLFLLSRVAKASDASALDQAANHSIPAHSSSRSTYHVDGSSSYKNSSNSSSISNNSSISNSSSSSNVLLRDFSEQLNTILRSLKPNAEPTVFPPLSAQEKAHRHDSMDWALFCLTLTDAEIKDKIGMIRQIIPPVAAQNGMRGSDVLVCLFHHIWAGCYSSALSLPASTSLSSLSREQVQRLIRHKNEPFRFKEQTLEEIDKMIKLFASVPLLLGVWT</sequence>
<feature type="compositionally biased region" description="Low complexity" evidence="1">
    <location>
        <begin position="68"/>
        <end position="91"/>
    </location>
</feature>
<reference evidence="3" key="1">
    <citation type="submission" date="2013-10" db="EMBL/GenBank/DDBJ databases">
        <title>Genomic analysis of the causative agents of coccidiosis in chickens.</title>
        <authorList>
            <person name="Reid A.J."/>
            <person name="Blake D."/>
            <person name="Billington K."/>
            <person name="Browne H."/>
            <person name="Dunn M."/>
            <person name="Hung S."/>
            <person name="Kawahara F."/>
            <person name="Miranda-Saavedra D."/>
            <person name="Mourier T."/>
            <person name="Nagra H."/>
            <person name="Otto T.D."/>
            <person name="Rawlings N."/>
            <person name="Sanchez A."/>
            <person name="Sanders M."/>
            <person name="Subramaniam C."/>
            <person name="Tay Y."/>
            <person name="Dear P."/>
            <person name="Doerig C."/>
            <person name="Gruber A."/>
            <person name="Parkinson J."/>
            <person name="Shirley M."/>
            <person name="Wan K.L."/>
            <person name="Berriman M."/>
            <person name="Tomley F."/>
            <person name="Pain A."/>
        </authorList>
    </citation>
    <scope>NUCLEOTIDE SEQUENCE [LARGE SCALE GENOMIC DNA]</scope>
    <source>
        <strain evidence="3">Houghton</strain>
    </source>
</reference>
<dbReference type="GeneID" id="25473032"/>
<evidence type="ECO:0000256" key="2">
    <source>
        <dbReference type="SAM" id="SignalP"/>
    </source>
</evidence>
<proteinExistence type="predicted"/>
<name>U6MK23_9EIME</name>